<accession>A0A2D0NCY2</accession>
<proteinExistence type="predicted"/>
<dbReference type="EMBL" id="PDUD01000018">
    <property type="protein sequence ID" value="PHN06362.1"/>
    <property type="molecule type" value="Genomic_DNA"/>
</dbReference>
<gene>
    <name evidence="2" type="ORF">CRP01_12390</name>
</gene>
<evidence type="ECO:0000259" key="1">
    <source>
        <dbReference type="Pfam" id="PF04965"/>
    </source>
</evidence>
<keyword evidence="3" id="KW-1185">Reference proteome</keyword>
<dbReference type="Pfam" id="PF04965">
    <property type="entry name" value="GPW_gp25"/>
    <property type="match status" value="1"/>
</dbReference>
<name>A0A2D0NCY2_FLAN2</name>
<dbReference type="AlphaFoldDB" id="A0A2D0NCY2"/>
<dbReference type="OrthoDB" id="9802846at2"/>
<protein>
    <recommendedName>
        <fullName evidence="1">IraD/Gp25-like domain-containing protein</fullName>
    </recommendedName>
</protein>
<feature type="domain" description="IraD/Gp25-like" evidence="1">
    <location>
        <begin position="25"/>
        <end position="115"/>
    </location>
</feature>
<evidence type="ECO:0000313" key="2">
    <source>
        <dbReference type="EMBL" id="PHN06362.1"/>
    </source>
</evidence>
<evidence type="ECO:0000313" key="3">
    <source>
        <dbReference type="Proteomes" id="UP000223913"/>
    </source>
</evidence>
<dbReference type="RefSeq" id="WP_099150345.1">
    <property type="nucleotide sequence ID" value="NZ_PDUD01000018.1"/>
</dbReference>
<dbReference type="SUPFAM" id="SSF160719">
    <property type="entry name" value="gpW/gp25-like"/>
    <property type="match status" value="1"/>
</dbReference>
<dbReference type="Proteomes" id="UP000223913">
    <property type="component" value="Unassembled WGS sequence"/>
</dbReference>
<reference evidence="2 3" key="1">
    <citation type="submission" date="2017-10" db="EMBL/GenBank/DDBJ databases">
        <title>The draft genome sequence of Lewinella nigricans NBRC 102662.</title>
        <authorList>
            <person name="Wang K."/>
        </authorList>
    </citation>
    <scope>NUCLEOTIDE SEQUENCE [LARGE SCALE GENOMIC DNA]</scope>
    <source>
        <strain evidence="2 3">NBRC 102662</strain>
    </source>
</reference>
<organism evidence="2 3">
    <name type="scientific">Flavilitoribacter nigricans (strain ATCC 23147 / DSM 23189 / NBRC 102662 / NCIMB 1420 / SS-2)</name>
    <name type="common">Lewinella nigricans</name>
    <dbReference type="NCBI Taxonomy" id="1122177"/>
    <lineage>
        <taxon>Bacteria</taxon>
        <taxon>Pseudomonadati</taxon>
        <taxon>Bacteroidota</taxon>
        <taxon>Saprospiria</taxon>
        <taxon>Saprospirales</taxon>
        <taxon>Lewinellaceae</taxon>
        <taxon>Flavilitoribacter</taxon>
    </lineage>
</organism>
<sequence>MEFLGKGWSFPPTFNKSRGGVRISEGVEDIKESLQILLSTRVGERVMLPSFGCNMDDLVFENVDISLKTYLADLVETAIIEYEPRIELDAVVINTADQYEGVVLIEVQFTVRATNSRFNFVYPFYQKEGADQ</sequence>
<dbReference type="Gene3D" id="3.10.450.40">
    <property type="match status" value="1"/>
</dbReference>
<comment type="caution">
    <text evidence="2">The sequence shown here is derived from an EMBL/GenBank/DDBJ whole genome shotgun (WGS) entry which is preliminary data.</text>
</comment>
<dbReference type="InterPro" id="IPR007048">
    <property type="entry name" value="IraD/Gp25-like"/>
</dbReference>